<reference evidence="3" key="1">
    <citation type="submission" date="2016-10" db="EMBL/GenBank/DDBJ databases">
        <authorList>
            <person name="Varghese N."/>
            <person name="Submissions S."/>
        </authorList>
    </citation>
    <scope>NUCLEOTIDE SEQUENCE [LARGE SCALE GENOMIC DNA]</scope>
    <source>
        <strain evidence="3">CGMCC 1.11012</strain>
    </source>
</reference>
<dbReference type="AlphaFoldDB" id="A0A1G8QU99"/>
<feature type="domain" description="Enoyl reductase (ER)" evidence="1">
    <location>
        <begin position="10"/>
        <end position="308"/>
    </location>
</feature>
<dbReference type="SMART" id="SM00829">
    <property type="entry name" value="PKS_ER"/>
    <property type="match status" value="1"/>
</dbReference>
<dbReference type="OrthoDB" id="9792162at2"/>
<dbReference type="InterPro" id="IPR011032">
    <property type="entry name" value="GroES-like_sf"/>
</dbReference>
<dbReference type="InterPro" id="IPR020843">
    <property type="entry name" value="ER"/>
</dbReference>
<dbReference type="SUPFAM" id="SSF51735">
    <property type="entry name" value="NAD(P)-binding Rossmann-fold domains"/>
    <property type="match status" value="1"/>
</dbReference>
<dbReference type="RefSeq" id="WP_090714518.1">
    <property type="nucleotide sequence ID" value="NZ_CBCSKY010000009.1"/>
</dbReference>
<dbReference type="Proteomes" id="UP000199050">
    <property type="component" value="Unassembled WGS sequence"/>
</dbReference>
<proteinExistence type="predicted"/>
<dbReference type="STRING" id="1174501.SAMN05216192_111128"/>
<dbReference type="Pfam" id="PF13602">
    <property type="entry name" value="ADH_zinc_N_2"/>
    <property type="match status" value="1"/>
</dbReference>
<dbReference type="InterPro" id="IPR052733">
    <property type="entry name" value="Chloroplast_QOR"/>
</dbReference>
<sequence>MKAIVMSDYGNASVLQEQEVARPALQDHEVLVEMHVTTVNSGDQLIRSGAFREALPVRFPHILGVEIGGVVQETGKRVSRVKPGDRVIGFSFTGGAYADYIAVNEHSLAVIPDTLTFGETTSLSGVGLTAWQALFRYGNIQAGERVLIHAGAGAVGHLAVQLAKQHGAYVVATARTGNLEFVRGLGADEVIDYLAEDFAEVMQPVDLVLDMVRDGGATESRSFAVLKDGGKYLSLVSPAVRHNPVVRGIENLFVQAVPDSAGWSSLIRSVQEHKLKVHVDQFFPFTAEGVAEAHRTNEAGGKKGQLLISWNRELQA</sequence>
<dbReference type="PANTHER" id="PTHR44013:SF1">
    <property type="entry name" value="ZINC-TYPE ALCOHOL DEHYDROGENASE-LIKE PROTEIN C16A3.02C"/>
    <property type="match status" value="1"/>
</dbReference>
<dbReference type="CDD" id="cd05289">
    <property type="entry name" value="MDR_like_2"/>
    <property type="match status" value="1"/>
</dbReference>
<keyword evidence="3" id="KW-1185">Reference proteome</keyword>
<dbReference type="Pfam" id="PF08240">
    <property type="entry name" value="ADH_N"/>
    <property type="match status" value="1"/>
</dbReference>
<dbReference type="InterPro" id="IPR036291">
    <property type="entry name" value="NAD(P)-bd_dom_sf"/>
</dbReference>
<evidence type="ECO:0000259" key="1">
    <source>
        <dbReference type="SMART" id="SM00829"/>
    </source>
</evidence>
<dbReference type="GO" id="GO:0016491">
    <property type="term" value="F:oxidoreductase activity"/>
    <property type="evidence" value="ECO:0007669"/>
    <property type="project" value="InterPro"/>
</dbReference>
<organism evidence="2 3">
    <name type="scientific">Paenibacillus typhae</name>
    <dbReference type="NCBI Taxonomy" id="1174501"/>
    <lineage>
        <taxon>Bacteria</taxon>
        <taxon>Bacillati</taxon>
        <taxon>Bacillota</taxon>
        <taxon>Bacilli</taxon>
        <taxon>Bacillales</taxon>
        <taxon>Paenibacillaceae</taxon>
        <taxon>Paenibacillus</taxon>
    </lineage>
</organism>
<dbReference type="EMBL" id="FNDX01000011">
    <property type="protein sequence ID" value="SDJ07905.1"/>
    <property type="molecule type" value="Genomic_DNA"/>
</dbReference>
<accession>A0A1G8QU99</accession>
<dbReference type="SUPFAM" id="SSF50129">
    <property type="entry name" value="GroES-like"/>
    <property type="match status" value="1"/>
</dbReference>
<evidence type="ECO:0000313" key="3">
    <source>
        <dbReference type="Proteomes" id="UP000199050"/>
    </source>
</evidence>
<dbReference type="PANTHER" id="PTHR44013">
    <property type="entry name" value="ZINC-TYPE ALCOHOL DEHYDROGENASE-LIKE PROTEIN C16A3.02C"/>
    <property type="match status" value="1"/>
</dbReference>
<name>A0A1G8QU99_9BACL</name>
<protein>
    <submittedName>
        <fullName evidence="2">NADPH:quinone reductase</fullName>
    </submittedName>
</protein>
<dbReference type="Gene3D" id="3.40.50.720">
    <property type="entry name" value="NAD(P)-binding Rossmann-like Domain"/>
    <property type="match status" value="1"/>
</dbReference>
<dbReference type="Gene3D" id="3.90.180.10">
    <property type="entry name" value="Medium-chain alcohol dehydrogenases, catalytic domain"/>
    <property type="match status" value="1"/>
</dbReference>
<evidence type="ECO:0000313" key="2">
    <source>
        <dbReference type="EMBL" id="SDJ07905.1"/>
    </source>
</evidence>
<gene>
    <name evidence="2" type="ORF">SAMN05216192_111128</name>
</gene>
<dbReference type="InterPro" id="IPR013154">
    <property type="entry name" value="ADH-like_N"/>
</dbReference>